<dbReference type="Proteomes" id="UP000187209">
    <property type="component" value="Unassembled WGS sequence"/>
</dbReference>
<feature type="compositionally biased region" description="Low complexity" evidence="1">
    <location>
        <begin position="27"/>
        <end position="37"/>
    </location>
</feature>
<evidence type="ECO:0000256" key="1">
    <source>
        <dbReference type="SAM" id="MobiDB-lite"/>
    </source>
</evidence>
<proteinExistence type="predicted"/>
<gene>
    <name evidence="2" type="ORF">SteCoe_35699</name>
</gene>
<feature type="compositionally biased region" description="Basic residues" evidence="1">
    <location>
        <begin position="38"/>
        <end position="52"/>
    </location>
</feature>
<keyword evidence="3" id="KW-1185">Reference proteome</keyword>
<evidence type="ECO:0000313" key="2">
    <source>
        <dbReference type="EMBL" id="OMJ67208.1"/>
    </source>
</evidence>
<protein>
    <submittedName>
        <fullName evidence="2">Uncharacterized protein</fullName>
    </submittedName>
</protein>
<reference evidence="2 3" key="1">
    <citation type="submission" date="2016-11" db="EMBL/GenBank/DDBJ databases">
        <title>The macronuclear genome of Stentor coeruleus: a giant cell with tiny introns.</title>
        <authorList>
            <person name="Slabodnick M."/>
            <person name="Ruby J.G."/>
            <person name="Reiff S.B."/>
            <person name="Swart E.C."/>
            <person name="Gosai S."/>
            <person name="Prabakaran S."/>
            <person name="Witkowska E."/>
            <person name="Larue G.E."/>
            <person name="Fisher S."/>
            <person name="Freeman R.M."/>
            <person name="Gunawardena J."/>
            <person name="Chu W."/>
            <person name="Stover N.A."/>
            <person name="Gregory B.D."/>
            <person name="Nowacki M."/>
            <person name="Derisi J."/>
            <person name="Roy S.W."/>
            <person name="Marshall W.F."/>
            <person name="Sood P."/>
        </authorList>
    </citation>
    <scope>NUCLEOTIDE SEQUENCE [LARGE SCALE GENOMIC DNA]</scope>
    <source>
        <strain evidence="2">WM001</strain>
    </source>
</reference>
<dbReference type="AlphaFoldDB" id="A0A1R2ARS8"/>
<accession>A0A1R2ARS8</accession>
<sequence length="130" mass="14897">MMLNPFSNLRKKLLKHYIPKENSNVTSMPGSPSFSSYSKKRTRIKPTLKQKQKTAGLHKSLQSSPHRITLKLSVNKEDSCNSIGEVNDFKFKPQMTYHRINHKLNPLANAFSVTVREKHSMLIRGSNMKS</sequence>
<name>A0A1R2ARS8_9CILI</name>
<evidence type="ECO:0000313" key="3">
    <source>
        <dbReference type="Proteomes" id="UP000187209"/>
    </source>
</evidence>
<feature type="region of interest" description="Disordered" evidence="1">
    <location>
        <begin position="22"/>
        <end position="63"/>
    </location>
</feature>
<organism evidence="2 3">
    <name type="scientific">Stentor coeruleus</name>
    <dbReference type="NCBI Taxonomy" id="5963"/>
    <lineage>
        <taxon>Eukaryota</taxon>
        <taxon>Sar</taxon>
        <taxon>Alveolata</taxon>
        <taxon>Ciliophora</taxon>
        <taxon>Postciliodesmatophora</taxon>
        <taxon>Heterotrichea</taxon>
        <taxon>Heterotrichida</taxon>
        <taxon>Stentoridae</taxon>
        <taxon>Stentor</taxon>
    </lineage>
</organism>
<dbReference type="EMBL" id="MPUH01001545">
    <property type="protein sequence ID" value="OMJ67208.1"/>
    <property type="molecule type" value="Genomic_DNA"/>
</dbReference>
<comment type="caution">
    <text evidence="2">The sequence shown here is derived from an EMBL/GenBank/DDBJ whole genome shotgun (WGS) entry which is preliminary data.</text>
</comment>